<feature type="transmembrane region" description="Helical" evidence="1">
    <location>
        <begin position="144"/>
        <end position="164"/>
    </location>
</feature>
<keyword evidence="3" id="KW-1185">Reference proteome</keyword>
<dbReference type="Proteomes" id="UP000639338">
    <property type="component" value="Unassembled WGS sequence"/>
</dbReference>
<proteinExistence type="predicted"/>
<feature type="transmembrane region" description="Helical" evidence="1">
    <location>
        <begin position="106"/>
        <end position="124"/>
    </location>
</feature>
<dbReference type="AlphaFoldDB" id="A0A834XRE8"/>
<evidence type="ECO:0000313" key="2">
    <source>
        <dbReference type="EMBL" id="KAF7990355.1"/>
    </source>
</evidence>
<reference evidence="2 3" key="1">
    <citation type="submission" date="2020-08" db="EMBL/GenBank/DDBJ databases">
        <title>Aphidius gifuensis genome sequencing and assembly.</title>
        <authorList>
            <person name="Du Z."/>
        </authorList>
    </citation>
    <scope>NUCLEOTIDE SEQUENCE [LARGE SCALE GENOMIC DNA]</scope>
    <source>
        <strain evidence="2">YNYX2018</strain>
        <tissue evidence="2">Adults</tissue>
    </source>
</reference>
<evidence type="ECO:0000256" key="1">
    <source>
        <dbReference type="SAM" id="Phobius"/>
    </source>
</evidence>
<gene>
    <name evidence="2" type="ORF">HCN44_000160</name>
</gene>
<keyword evidence="1" id="KW-0812">Transmembrane</keyword>
<organism evidence="2 3">
    <name type="scientific">Aphidius gifuensis</name>
    <name type="common">Parasitoid wasp</name>
    <dbReference type="NCBI Taxonomy" id="684658"/>
    <lineage>
        <taxon>Eukaryota</taxon>
        <taxon>Metazoa</taxon>
        <taxon>Ecdysozoa</taxon>
        <taxon>Arthropoda</taxon>
        <taxon>Hexapoda</taxon>
        <taxon>Insecta</taxon>
        <taxon>Pterygota</taxon>
        <taxon>Neoptera</taxon>
        <taxon>Endopterygota</taxon>
        <taxon>Hymenoptera</taxon>
        <taxon>Apocrita</taxon>
        <taxon>Ichneumonoidea</taxon>
        <taxon>Braconidae</taxon>
        <taxon>Aphidiinae</taxon>
        <taxon>Aphidius</taxon>
    </lineage>
</organism>
<comment type="caution">
    <text evidence="2">The sequence shown here is derived from an EMBL/GenBank/DDBJ whole genome shotgun (WGS) entry which is preliminary data.</text>
</comment>
<sequence length="175" mass="19980">MTTMIQLSDEQIERRNTFCGCNLENVVKYVSIHGVISTLLLPLTVQVIGGQYGVLMISHSRTKKCPDEVLTLTDMHVVLEVFLISLLLVGHSVGFIGVFQKWSAGLVLNLLFRIGEIFLSFYWLMSVFTDNIKSHTMSQFSLGWYCFFSFFVQFMSLNIIVLWISAPVKKKIKKD</sequence>
<feature type="transmembrane region" description="Helical" evidence="1">
    <location>
        <begin position="77"/>
        <end position="99"/>
    </location>
</feature>
<evidence type="ECO:0000313" key="3">
    <source>
        <dbReference type="Proteomes" id="UP000639338"/>
    </source>
</evidence>
<keyword evidence="1" id="KW-0472">Membrane</keyword>
<keyword evidence="1" id="KW-1133">Transmembrane helix</keyword>
<dbReference type="EMBL" id="JACMRX010000004">
    <property type="protein sequence ID" value="KAF7990355.1"/>
    <property type="molecule type" value="Genomic_DNA"/>
</dbReference>
<name>A0A834XRE8_APHGI</name>
<protein>
    <submittedName>
        <fullName evidence="2">Uncharacterized protein</fullName>
    </submittedName>
</protein>
<accession>A0A834XRE8</accession>